<reference evidence="2" key="1">
    <citation type="submission" date="2014-11" db="EMBL/GenBank/DDBJ databases">
        <authorList>
            <person name="Zhu J."/>
            <person name="Qi W."/>
            <person name="Song R."/>
        </authorList>
    </citation>
    <scope>NUCLEOTIDE SEQUENCE</scope>
</reference>
<keyword evidence="1" id="KW-0472">Membrane</keyword>
<evidence type="ECO:0000256" key="1">
    <source>
        <dbReference type="SAM" id="Phobius"/>
    </source>
</evidence>
<accession>A0A1B1TE11</accession>
<organism evidence="2">
    <name type="scientific">uncultured Poseidoniia archaeon</name>
    <dbReference type="NCBI Taxonomy" id="1697135"/>
    <lineage>
        <taxon>Archaea</taxon>
        <taxon>Methanobacteriati</taxon>
        <taxon>Thermoplasmatota</taxon>
        <taxon>Candidatus Poseidoniia</taxon>
        <taxon>environmental samples</taxon>
    </lineage>
</organism>
<reference evidence="2" key="2">
    <citation type="journal article" date="2015" name="ISME J.">
        <title>A new class of marine Euryarchaeota group II from the Mediterranean deep chlorophyll maximum.</title>
        <authorList>
            <person name="Martin-Cuadrado A.B."/>
            <person name="Garcia-Heredia I."/>
            <person name="Molto A.G."/>
            <person name="Lopez-Ubeda R."/>
            <person name="Kimes N."/>
            <person name="Lopez-Garcia P."/>
            <person name="Moreira D."/>
            <person name="Rodriguez-Valera F."/>
        </authorList>
    </citation>
    <scope>NUCLEOTIDE SEQUENCE</scope>
</reference>
<keyword evidence="1" id="KW-0812">Transmembrane</keyword>
<name>A0A1B1TE11_9ARCH</name>
<sequence>MISLSFKRKLSAVFLNSCFLMPMVLITLVISITPIVQADSVCEVPASNSWDIDERINYHYLNPTSDWFDGFDSDNQPTIYAPISQDFSMVIQLLLLVWLYLQVNHILSVTLIQEM</sequence>
<proteinExistence type="predicted"/>
<protein>
    <submittedName>
        <fullName evidence="2">Uncharacterized protein</fullName>
    </submittedName>
</protein>
<keyword evidence="1" id="KW-1133">Transmembrane helix</keyword>
<evidence type="ECO:0000313" key="2">
    <source>
        <dbReference type="EMBL" id="ANV80530.1"/>
    </source>
</evidence>
<dbReference type="EMBL" id="KP211892">
    <property type="protein sequence ID" value="ANV80530.1"/>
    <property type="molecule type" value="Genomic_DNA"/>
</dbReference>
<feature type="transmembrane region" description="Helical" evidence="1">
    <location>
        <begin position="12"/>
        <end position="36"/>
    </location>
</feature>
<dbReference type="AlphaFoldDB" id="A0A1B1TE11"/>
<feature type="transmembrane region" description="Helical" evidence="1">
    <location>
        <begin position="90"/>
        <end position="112"/>
    </location>
</feature>